<evidence type="ECO:0000313" key="1">
    <source>
        <dbReference type="EMBL" id="SFV56581.1"/>
    </source>
</evidence>
<proteinExistence type="predicted"/>
<sequence length="217" mass="25043">MKKIILTFSILFMYTACETGTKYEQNTTVKKKKLDRSILDLVEDTPSAKELVKKSYIEENQTARIKHKYDPENPLNGDTLVEDNYIEEESPIKEESFMAENIADELNVKSIRVGYHDTYTRLVFDIEKNGAKAKKVGDYNVDYDTQTGIISVTLNGYKNSLAKIPKFSKKSIIEEIYFDKSLNDNTFEFSIKLRDSANVKSYDYKNPARLIIDIKPF</sequence>
<dbReference type="AlphaFoldDB" id="A0A1W1BSZ8"/>
<accession>A0A1W1BSZ8</accession>
<dbReference type="EMBL" id="FPHN01000066">
    <property type="protein sequence ID" value="SFV56581.1"/>
    <property type="molecule type" value="Genomic_DNA"/>
</dbReference>
<gene>
    <name evidence="1" type="ORF">MNB_SV-14-1691</name>
</gene>
<name>A0A1W1BSZ8_9ZZZZ</name>
<reference evidence="1" key="1">
    <citation type="submission" date="2016-10" db="EMBL/GenBank/DDBJ databases">
        <authorList>
            <person name="de Groot N.N."/>
        </authorList>
    </citation>
    <scope>NUCLEOTIDE SEQUENCE</scope>
</reference>
<organism evidence="1">
    <name type="scientific">hydrothermal vent metagenome</name>
    <dbReference type="NCBI Taxonomy" id="652676"/>
    <lineage>
        <taxon>unclassified sequences</taxon>
        <taxon>metagenomes</taxon>
        <taxon>ecological metagenomes</taxon>
    </lineage>
</organism>
<protein>
    <submittedName>
        <fullName evidence="1">Uncharacterized protein</fullName>
    </submittedName>
</protein>